<organism evidence="2">
    <name type="scientific">Agrobacterium tumefaciens</name>
    <dbReference type="NCBI Taxonomy" id="358"/>
    <lineage>
        <taxon>Bacteria</taxon>
        <taxon>Pseudomonadati</taxon>
        <taxon>Pseudomonadota</taxon>
        <taxon>Alphaproteobacteria</taxon>
        <taxon>Hyphomicrobiales</taxon>
        <taxon>Rhizobiaceae</taxon>
        <taxon>Rhizobium/Agrobacterium group</taxon>
        <taxon>Agrobacterium</taxon>
        <taxon>Agrobacterium tumefaciens complex</taxon>
    </lineage>
</organism>
<protein>
    <submittedName>
        <fullName evidence="2">Uncharacterized protein</fullName>
    </submittedName>
</protein>
<name>A0A3Q8BM74_AGRTU</name>
<keyword evidence="2" id="KW-0614">Plasmid</keyword>
<dbReference type="AlphaFoldDB" id="A0A3Q8BM74"/>
<reference evidence="2" key="1">
    <citation type="submission" date="2016-06" db="EMBL/GenBank/DDBJ databases">
        <title>Complete sequence of Ti-plasmid pTiEU6.</title>
        <authorList>
            <person name="Shao S."/>
            <person name="Henkel C."/>
            <person name="van Heusden G.H."/>
            <person name="Hooykaas P."/>
        </authorList>
    </citation>
    <scope>NUCLEOTIDE SEQUENCE</scope>
    <source>
        <strain evidence="2">EU6</strain>
        <plasmid evidence="2">pTiEU6</plasmid>
    </source>
</reference>
<geneLocation type="plasmid" evidence="2">
    <name>pTiEU6</name>
</geneLocation>
<proteinExistence type="predicted"/>
<feature type="region of interest" description="Disordered" evidence="1">
    <location>
        <begin position="45"/>
        <end position="66"/>
    </location>
</feature>
<sequence length="66" mass="7143">MMSGWQVAECREALVSKLARLAAGEVVYLDVHRIEVGLAGNSGRVDQPGMHQADSRNFGSPTCTIR</sequence>
<accession>A0A3Q8BM74</accession>
<feature type="compositionally biased region" description="Polar residues" evidence="1">
    <location>
        <begin position="55"/>
        <end position="66"/>
    </location>
</feature>
<evidence type="ECO:0000313" key="2">
    <source>
        <dbReference type="EMBL" id="ARU12428.1"/>
    </source>
</evidence>
<gene>
    <name evidence="2" type="ORF">AgrTiEU6_213</name>
</gene>
<dbReference type="EMBL" id="KX388535">
    <property type="protein sequence ID" value="ARU12428.1"/>
    <property type="molecule type" value="Genomic_DNA"/>
</dbReference>
<evidence type="ECO:0000256" key="1">
    <source>
        <dbReference type="SAM" id="MobiDB-lite"/>
    </source>
</evidence>